<organism evidence="1 2">
    <name type="scientific">Steinernema glaseri</name>
    <dbReference type="NCBI Taxonomy" id="37863"/>
    <lineage>
        <taxon>Eukaryota</taxon>
        <taxon>Metazoa</taxon>
        <taxon>Ecdysozoa</taxon>
        <taxon>Nematoda</taxon>
        <taxon>Chromadorea</taxon>
        <taxon>Rhabditida</taxon>
        <taxon>Tylenchina</taxon>
        <taxon>Panagrolaimomorpha</taxon>
        <taxon>Strongyloidoidea</taxon>
        <taxon>Steinernematidae</taxon>
        <taxon>Steinernema</taxon>
    </lineage>
</organism>
<accession>A0A1I7ZY32</accession>
<sequence length="337" mass="38313">MDTVPPAFSEHLCCVLYTKGLRAAQALSGHYGITASYAYQNLASYASVVEGGIEKRAHLEYVCSSRKVRTLEEIEAVPKKFVHDVTINVKDVHSESVSRAIIRRFPYATHHFALNLPSINEAWIDFAHSLQRLGIIGIRVKLDDRAIHLFKKLVDSRKLTVLSLTEEGCKSNIMEVLKAVLCQNQFQKVVIEKYQNSPVVSKLLQFWSRNSEKLRGKSLVACGYCEGAVEQLEEFLLQRPSAKERSVSGIQEALKICSQEECKVIDKQYYNNMVVYRNRTCVHKFEEDDEGEIRRIYIYFKYNRGGQGQVACPFCPGQPPNGHEGRLRGATLRFKFA</sequence>
<name>A0A1I7ZY32_9BILA</name>
<evidence type="ECO:0000313" key="2">
    <source>
        <dbReference type="WBParaSite" id="L893_g31052.t1"/>
    </source>
</evidence>
<reference evidence="2" key="1">
    <citation type="submission" date="2016-11" db="UniProtKB">
        <authorList>
            <consortium name="WormBaseParasite"/>
        </authorList>
    </citation>
    <scope>IDENTIFICATION</scope>
</reference>
<keyword evidence="1" id="KW-1185">Reference proteome</keyword>
<protein>
    <submittedName>
        <fullName evidence="2">Transcription termination factor 2, mitochondrial</fullName>
    </submittedName>
</protein>
<dbReference type="AlphaFoldDB" id="A0A1I7ZY32"/>
<dbReference type="WBParaSite" id="L893_g31052.t1">
    <property type="protein sequence ID" value="L893_g31052.t1"/>
    <property type="gene ID" value="L893_g31052"/>
</dbReference>
<evidence type="ECO:0000313" key="1">
    <source>
        <dbReference type="Proteomes" id="UP000095287"/>
    </source>
</evidence>
<proteinExistence type="predicted"/>
<dbReference type="Proteomes" id="UP000095287">
    <property type="component" value="Unplaced"/>
</dbReference>